<comment type="caution">
    <text evidence="11">The sequence shown here is derived from an EMBL/GenBank/DDBJ whole genome shotgun (WGS) entry which is preliminary data.</text>
</comment>
<dbReference type="InterPro" id="IPR003538">
    <property type="entry name" value="TonB"/>
</dbReference>
<evidence type="ECO:0000256" key="1">
    <source>
        <dbReference type="ARBA" id="ARBA00004383"/>
    </source>
</evidence>
<evidence type="ECO:0000256" key="7">
    <source>
        <dbReference type="ARBA" id="ARBA00022927"/>
    </source>
</evidence>
<evidence type="ECO:0000256" key="8">
    <source>
        <dbReference type="ARBA" id="ARBA00022989"/>
    </source>
</evidence>
<evidence type="ECO:0000259" key="10">
    <source>
        <dbReference type="PROSITE" id="PS52015"/>
    </source>
</evidence>
<comment type="similarity">
    <text evidence="2">Belongs to the TonB family.</text>
</comment>
<dbReference type="Proteomes" id="UP000823597">
    <property type="component" value="Unassembled WGS sequence"/>
</dbReference>
<keyword evidence="3" id="KW-0813">Transport</keyword>
<organism evidence="11 12">
    <name type="scientific">Candidatus Merdivivens pullistercoris</name>
    <dbReference type="NCBI Taxonomy" id="2840873"/>
    <lineage>
        <taxon>Bacteria</taxon>
        <taxon>Pseudomonadati</taxon>
        <taxon>Bacteroidota</taxon>
        <taxon>Bacteroidia</taxon>
        <taxon>Bacteroidales</taxon>
        <taxon>Muribaculaceae</taxon>
        <taxon>Muribaculaceae incertae sedis</taxon>
        <taxon>Candidatus Merdivivens</taxon>
    </lineage>
</organism>
<dbReference type="InterPro" id="IPR037682">
    <property type="entry name" value="TonB_C"/>
</dbReference>
<dbReference type="GO" id="GO:0015891">
    <property type="term" value="P:siderophore transport"/>
    <property type="evidence" value="ECO:0007669"/>
    <property type="project" value="InterPro"/>
</dbReference>
<evidence type="ECO:0000313" key="11">
    <source>
        <dbReference type="EMBL" id="MBO8464803.1"/>
    </source>
</evidence>
<evidence type="ECO:0000256" key="4">
    <source>
        <dbReference type="ARBA" id="ARBA00022475"/>
    </source>
</evidence>
<evidence type="ECO:0000256" key="2">
    <source>
        <dbReference type="ARBA" id="ARBA00006555"/>
    </source>
</evidence>
<keyword evidence="6" id="KW-0812">Transmembrane</keyword>
<dbReference type="SUPFAM" id="SSF74653">
    <property type="entry name" value="TolA/TonB C-terminal domain"/>
    <property type="match status" value="1"/>
</dbReference>
<keyword evidence="5" id="KW-0997">Cell inner membrane</keyword>
<protein>
    <submittedName>
        <fullName evidence="11">Energy transducer TonB</fullName>
    </submittedName>
</protein>
<reference evidence="11" key="2">
    <citation type="journal article" date="2021" name="PeerJ">
        <title>Extensive microbial diversity within the chicken gut microbiome revealed by metagenomics and culture.</title>
        <authorList>
            <person name="Gilroy R."/>
            <person name="Ravi A."/>
            <person name="Getino M."/>
            <person name="Pursley I."/>
            <person name="Horton D.L."/>
            <person name="Alikhan N.F."/>
            <person name="Baker D."/>
            <person name="Gharbi K."/>
            <person name="Hall N."/>
            <person name="Watson M."/>
            <person name="Adriaenssens E.M."/>
            <person name="Foster-Nyarko E."/>
            <person name="Jarju S."/>
            <person name="Secka A."/>
            <person name="Antonio M."/>
            <person name="Oren A."/>
            <person name="Chaudhuri R.R."/>
            <person name="La Ragione R."/>
            <person name="Hildebrand F."/>
            <person name="Pallen M.J."/>
        </authorList>
    </citation>
    <scope>NUCLEOTIDE SEQUENCE</scope>
    <source>
        <strain evidence="11">10037</strain>
    </source>
</reference>
<evidence type="ECO:0000256" key="5">
    <source>
        <dbReference type="ARBA" id="ARBA00022519"/>
    </source>
</evidence>
<dbReference type="EMBL" id="JADIME010000025">
    <property type="protein sequence ID" value="MBO8464803.1"/>
    <property type="molecule type" value="Genomic_DNA"/>
</dbReference>
<dbReference type="Pfam" id="PF03544">
    <property type="entry name" value="TonB_C"/>
    <property type="match status" value="1"/>
</dbReference>
<dbReference type="Gene3D" id="3.30.1150.10">
    <property type="match status" value="1"/>
</dbReference>
<evidence type="ECO:0000313" key="12">
    <source>
        <dbReference type="Proteomes" id="UP000823597"/>
    </source>
</evidence>
<feature type="domain" description="TonB C-terminal" evidence="10">
    <location>
        <begin position="139"/>
        <end position="229"/>
    </location>
</feature>
<accession>A0A9D9I466</accession>
<dbReference type="GO" id="GO:0030288">
    <property type="term" value="C:outer membrane-bounded periplasmic space"/>
    <property type="evidence" value="ECO:0007669"/>
    <property type="project" value="InterPro"/>
</dbReference>
<reference evidence="11" key="1">
    <citation type="submission" date="2020-10" db="EMBL/GenBank/DDBJ databases">
        <authorList>
            <person name="Gilroy R."/>
        </authorList>
    </citation>
    <scope>NUCLEOTIDE SEQUENCE</scope>
    <source>
        <strain evidence="11">10037</strain>
    </source>
</reference>
<dbReference type="PANTHER" id="PTHR33446">
    <property type="entry name" value="PROTEIN TONB-RELATED"/>
    <property type="match status" value="1"/>
</dbReference>
<keyword evidence="7" id="KW-0653">Protein transport</keyword>
<dbReference type="PRINTS" id="PR01374">
    <property type="entry name" value="TONBPROTEIN"/>
</dbReference>
<evidence type="ECO:0000256" key="9">
    <source>
        <dbReference type="ARBA" id="ARBA00023136"/>
    </source>
</evidence>
<name>A0A9D9I466_9BACT</name>
<gene>
    <name evidence="11" type="ORF">IAB93_02245</name>
</gene>
<dbReference type="PANTHER" id="PTHR33446:SF2">
    <property type="entry name" value="PROTEIN TONB"/>
    <property type="match status" value="1"/>
</dbReference>
<comment type="subcellular location">
    <subcellularLocation>
        <location evidence="1">Cell inner membrane</location>
        <topology evidence="1">Single-pass membrane protein</topology>
        <orientation evidence="1">Periplasmic side</orientation>
    </subcellularLocation>
</comment>
<evidence type="ECO:0000256" key="6">
    <source>
        <dbReference type="ARBA" id="ARBA00022692"/>
    </source>
</evidence>
<dbReference type="InterPro" id="IPR006260">
    <property type="entry name" value="TonB/TolA_C"/>
</dbReference>
<keyword evidence="4" id="KW-1003">Cell membrane</keyword>
<dbReference type="GO" id="GO:0031992">
    <property type="term" value="F:energy transducer activity"/>
    <property type="evidence" value="ECO:0007669"/>
    <property type="project" value="InterPro"/>
</dbReference>
<evidence type="ECO:0000256" key="3">
    <source>
        <dbReference type="ARBA" id="ARBA00022448"/>
    </source>
</evidence>
<proteinExistence type="inferred from homology"/>
<dbReference type="GO" id="GO:0055085">
    <property type="term" value="P:transmembrane transport"/>
    <property type="evidence" value="ECO:0007669"/>
    <property type="project" value="InterPro"/>
</dbReference>
<dbReference type="AlphaFoldDB" id="A0A9D9I466"/>
<dbReference type="InterPro" id="IPR051045">
    <property type="entry name" value="TonB-dependent_transducer"/>
</dbReference>
<sequence length="229" mass="25666">MELKKSPKANLENKKTLFTEIGLALSLAVVLCAFEYRTTEKAVSTLEEDTFVPIEEEIIPITQETPPPKPDMPKMPQLSDEIDIVNDDIQVEDIIINTEDIADMGVQVMDYVAEVAEEEIVEEAIPFAIVEEKPSFQGGDANTFNKWVQSRLVYPEIALENGIQGTVILQFDIDKNGNLVNVIVLRGVDKTIDDEAVRVVSSSPKWSPGKQRDMPVKVSYQFPVVFQLR</sequence>
<dbReference type="PROSITE" id="PS52015">
    <property type="entry name" value="TONB_CTD"/>
    <property type="match status" value="1"/>
</dbReference>
<keyword evidence="8" id="KW-1133">Transmembrane helix</keyword>
<keyword evidence="9" id="KW-0472">Membrane</keyword>
<dbReference type="NCBIfam" id="TIGR01352">
    <property type="entry name" value="tonB_Cterm"/>
    <property type="match status" value="1"/>
</dbReference>
<dbReference type="GO" id="GO:0098797">
    <property type="term" value="C:plasma membrane protein complex"/>
    <property type="evidence" value="ECO:0007669"/>
    <property type="project" value="TreeGrafter"/>
</dbReference>
<dbReference type="GO" id="GO:0015031">
    <property type="term" value="P:protein transport"/>
    <property type="evidence" value="ECO:0007669"/>
    <property type="project" value="UniProtKB-KW"/>
</dbReference>